<organism evidence="2 3">
    <name type="scientific">Lichtheimia corymbifera JMRC:FSU:9682</name>
    <dbReference type="NCBI Taxonomy" id="1263082"/>
    <lineage>
        <taxon>Eukaryota</taxon>
        <taxon>Fungi</taxon>
        <taxon>Fungi incertae sedis</taxon>
        <taxon>Mucoromycota</taxon>
        <taxon>Mucoromycotina</taxon>
        <taxon>Mucoromycetes</taxon>
        <taxon>Mucorales</taxon>
        <taxon>Lichtheimiaceae</taxon>
        <taxon>Lichtheimia</taxon>
    </lineage>
</organism>
<feature type="compositionally biased region" description="Low complexity" evidence="1">
    <location>
        <begin position="53"/>
        <end position="69"/>
    </location>
</feature>
<keyword evidence="3" id="KW-1185">Reference proteome</keyword>
<comment type="caution">
    <text evidence="2">The sequence shown here is derived from an EMBL/GenBank/DDBJ whole genome shotgun (WGS) entry which is preliminary data.</text>
</comment>
<dbReference type="Proteomes" id="UP000027586">
    <property type="component" value="Unassembled WGS sequence"/>
</dbReference>
<sequence length="94" mass="10920">MTTKRVQFSCHVEHISTFANEEYDRTAQEVAKLTYNDMYELLTLKSELRRQMEMMQRQQQLEEAAATEQQEQEEDQQSTTSSSSSSVAPYDICA</sequence>
<evidence type="ECO:0000313" key="2">
    <source>
        <dbReference type="EMBL" id="CDH50609.1"/>
    </source>
</evidence>
<dbReference type="EMBL" id="CBTN010000007">
    <property type="protein sequence ID" value="CDH50609.1"/>
    <property type="molecule type" value="Genomic_DNA"/>
</dbReference>
<dbReference type="AlphaFoldDB" id="A0A068RKV5"/>
<proteinExistence type="predicted"/>
<accession>A0A068RKV5</accession>
<name>A0A068RKV5_9FUNG</name>
<feature type="compositionally biased region" description="Low complexity" evidence="1">
    <location>
        <begin position="77"/>
        <end position="86"/>
    </location>
</feature>
<protein>
    <submittedName>
        <fullName evidence="2">Uncharacterized protein</fullName>
    </submittedName>
</protein>
<gene>
    <name evidence="2" type="ORF">LCOR_02319.1</name>
</gene>
<evidence type="ECO:0000313" key="3">
    <source>
        <dbReference type="Proteomes" id="UP000027586"/>
    </source>
</evidence>
<feature type="region of interest" description="Disordered" evidence="1">
    <location>
        <begin position="53"/>
        <end position="94"/>
    </location>
</feature>
<dbReference type="OrthoDB" id="5596610at2759"/>
<evidence type="ECO:0000256" key="1">
    <source>
        <dbReference type="SAM" id="MobiDB-lite"/>
    </source>
</evidence>
<dbReference type="VEuPathDB" id="FungiDB:LCOR_02319.1"/>
<reference evidence="2" key="1">
    <citation type="submission" date="2013-08" db="EMBL/GenBank/DDBJ databases">
        <title>Gene expansion shapes genome architecture in the human pathogen Lichtheimia corymbifera: an evolutionary genomics analysis in the ancient terrestrial Mucorales (Mucoromycotina).</title>
        <authorList>
            <person name="Schwartze V.U."/>
            <person name="Winter S."/>
            <person name="Shelest E."/>
            <person name="Marcet-Houben M."/>
            <person name="Horn F."/>
            <person name="Wehner S."/>
            <person name="Hoffmann K."/>
            <person name="Riege K."/>
            <person name="Sammeth M."/>
            <person name="Nowrousian M."/>
            <person name="Valiante V."/>
            <person name="Linde J."/>
            <person name="Jacobsen I.D."/>
            <person name="Marz M."/>
            <person name="Brakhage A.A."/>
            <person name="Gabaldon T."/>
            <person name="Bocker S."/>
            <person name="Voigt K."/>
        </authorList>
    </citation>
    <scope>NUCLEOTIDE SEQUENCE [LARGE SCALE GENOMIC DNA]</scope>
    <source>
        <strain evidence="2">FSU 9682</strain>
    </source>
</reference>